<accession>A0ABV3Z1F8</accession>
<dbReference type="EMBL" id="JBEHZE010000001">
    <property type="protein sequence ID" value="MEX6632620.1"/>
    <property type="molecule type" value="Genomic_DNA"/>
</dbReference>
<dbReference type="InterPro" id="IPR000352">
    <property type="entry name" value="Pep_chain_release_fac_I"/>
</dbReference>
<name>A0ABV3Z1F8_9PROT</name>
<keyword evidence="4" id="KW-1185">Reference proteome</keyword>
<keyword evidence="3" id="KW-0378">Hydrolase</keyword>
<sequence length="139" mass="16254">MRVTDQIEIQEWELIESFIRASGPGGQNVNKVETAVQLRFNVKNSPSIDEAVKRRLASIAGRRMTKDGELIIDARRFRIQERNRADARERLVVMIERASIPPKPRKKSRVSLNQKRKRVEEKRRQGEKKSHRTRPTLND</sequence>
<dbReference type="Gene3D" id="3.30.160.20">
    <property type="match status" value="1"/>
</dbReference>
<feature type="region of interest" description="Disordered" evidence="1">
    <location>
        <begin position="99"/>
        <end position="139"/>
    </location>
</feature>
<dbReference type="PANTHER" id="PTHR47814">
    <property type="entry name" value="PEPTIDYL-TRNA HYDROLASE ARFB"/>
    <property type="match status" value="1"/>
</dbReference>
<proteinExistence type="predicted"/>
<evidence type="ECO:0000256" key="1">
    <source>
        <dbReference type="SAM" id="MobiDB-lite"/>
    </source>
</evidence>
<dbReference type="EC" id="3.1.1.29" evidence="3"/>
<dbReference type="NCBIfam" id="NF006718">
    <property type="entry name" value="PRK09256.1"/>
    <property type="match status" value="1"/>
</dbReference>
<comment type="caution">
    <text evidence="3">The sequence shown here is derived from an EMBL/GenBank/DDBJ whole genome shotgun (WGS) entry which is preliminary data.</text>
</comment>
<dbReference type="SUPFAM" id="SSF110916">
    <property type="entry name" value="Peptidyl-tRNA hydrolase domain-like"/>
    <property type="match status" value="1"/>
</dbReference>
<evidence type="ECO:0000259" key="2">
    <source>
        <dbReference type="PROSITE" id="PS00745"/>
    </source>
</evidence>
<evidence type="ECO:0000313" key="4">
    <source>
        <dbReference type="Proteomes" id="UP001560685"/>
    </source>
</evidence>
<protein>
    <submittedName>
        <fullName evidence="3">Alternative ribosome rescue aminoacyl-tRNA hydrolase ArfB</fullName>
        <ecNumber evidence="3">3.1.1.29</ecNumber>
    </submittedName>
</protein>
<dbReference type="PANTHER" id="PTHR47814:SF1">
    <property type="entry name" value="PEPTIDYL-TRNA HYDROLASE ARFB"/>
    <property type="match status" value="1"/>
</dbReference>
<feature type="compositionally biased region" description="Basic residues" evidence="1">
    <location>
        <begin position="129"/>
        <end position="139"/>
    </location>
</feature>
<dbReference type="GO" id="GO:0004045">
    <property type="term" value="F:peptidyl-tRNA hydrolase activity"/>
    <property type="evidence" value="ECO:0007669"/>
    <property type="project" value="UniProtKB-EC"/>
</dbReference>
<dbReference type="Proteomes" id="UP001560685">
    <property type="component" value="Unassembled WGS sequence"/>
</dbReference>
<feature type="domain" description="Prokaryotic-type class I peptide chain release factors" evidence="2">
    <location>
        <begin position="20"/>
        <end position="36"/>
    </location>
</feature>
<dbReference type="RefSeq" id="WP_369312542.1">
    <property type="nucleotide sequence ID" value="NZ_JBEHZE010000001.1"/>
</dbReference>
<gene>
    <name evidence="3" type="primary">arfB</name>
    <name evidence="3" type="ORF">ABFZ84_03580</name>
</gene>
<feature type="compositionally biased region" description="Basic residues" evidence="1">
    <location>
        <begin position="103"/>
        <end position="117"/>
    </location>
</feature>
<dbReference type="PROSITE" id="PS00745">
    <property type="entry name" value="RF_PROK_I"/>
    <property type="match status" value="1"/>
</dbReference>
<evidence type="ECO:0000313" key="3">
    <source>
        <dbReference type="EMBL" id="MEX6632620.1"/>
    </source>
</evidence>
<feature type="compositionally biased region" description="Basic and acidic residues" evidence="1">
    <location>
        <begin position="118"/>
        <end position="128"/>
    </location>
</feature>
<reference evidence="3 4" key="1">
    <citation type="submission" date="2024-05" db="EMBL/GenBank/DDBJ databases">
        <title>Three bacterial strains, DH-69, EH-24, and ECK-19 isolated from coastal sediments.</title>
        <authorList>
            <person name="Ye Y.-Q."/>
            <person name="Du Z.-J."/>
        </authorList>
    </citation>
    <scope>NUCLEOTIDE SEQUENCE [LARGE SCALE GENOMIC DNA]</scope>
    <source>
        <strain evidence="3 4">ECK-19</strain>
    </source>
</reference>
<dbReference type="Pfam" id="PF00472">
    <property type="entry name" value="RF-1"/>
    <property type="match status" value="1"/>
</dbReference>
<organism evidence="3 4">
    <name type="scientific">Hyphococcus lacteus</name>
    <dbReference type="NCBI Taxonomy" id="3143536"/>
    <lineage>
        <taxon>Bacteria</taxon>
        <taxon>Pseudomonadati</taxon>
        <taxon>Pseudomonadota</taxon>
        <taxon>Alphaproteobacteria</taxon>
        <taxon>Parvularculales</taxon>
        <taxon>Parvularculaceae</taxon>
        <taxon>Hyphococcus</taxon>
    </lineage>
</organism>